<dbReference type="InterPro" id="IPR001444">
    <property type="entry name" value="Flag_bb_rod_N"/>
</dbReference>
<dbReference type="InterPro" id="IPR037925">
    <property type="entry name" value="FlgE/F/G-like"/>
</dbReference>
<keyword evidence="10" id="KW-0969">Cilium</keyword>
<dbReference type="InterPro" id="IPR053967">
    <property type="entry name" value="LlgE_F_G-like_D1"/>
</dbReference>
<evidence type="ECO:0000259" key="7">
    <source>
        <dbReference type="Pfam" id="PF00460"/>
    </source>
</evidence>
<dbReference type="Pfam" id="PF22692">
    <property type="entry name" value="LlgE_F_G_D1"/>
    <property type="match status" value="1"/>
</dbReference>
<evidence type="ECO:0000256" key="5">
    <source>
        <dbReference type="ARBA" id="ARBA00040228"/>
    </source>
</evidence>
<evidence type="ECO:0000259" key="8">
    <source>
        <dbReference type="Pfam" id="PF06429"/>
    </source>
</evidence>
<dbReference type="NCBIfam" id="NF009280">
    <property type="entry name" value="PRK12640.1"/>
    <property type="match status" value="1"/>
</dbReference>
<evidence type="ECO:0000256" key="1">
    <source>
        <dbReference type="ARBA" id="ARBA00004117"/>
    </source>
</evidence>
<comment type="subcellular location">
    <subcellularLocation>
        <location evidence="1 6">Bacterial flagellum basal body</location>
    </subcellularLocation>
</comment>
<dbReference type="InterPro" id="IPR010930">
    <property type="entry name" value="Flg_bb/hook_C_dom"/>
</dbReference>
<dbReference type="NCBIfam" id="TIGR03506">
    <property type="entry name" value="FlgEFG_subfam"/>
    <property type="match status" value="1"/>
</dbReference>
<keyword evidence="11" id="KW-1185">Reference proteome</keyword>
<comment type="caution">
    <text evidence="10">The sequence shown here is derived from an EMBL/GenBank/DDBJ whole genome shotgun (WGS) entry which is preliminary data.</text>
</comment>
<evidence type="ECO:0000313" key="10">
    <source>
        <dbReference type="EMBL" id="MEL0660156.1"/>
    </source>
</evidence>
<dbReference type="PANTHER" id="PTHR30435:SF18">
    <property type="entry name" value="FLAGELLAR BASAL-BODY ROD PROTEIN FLGF"/>
    <property type="match status" value="1"/>
</dbReference>
<dbReference type="Pfam" id="PF06429">
    <property type="entry name" value="Flg_bbr_C"/>
    <property type="match status" value="1"/>
</dbReference>
<accession>A0ABU9HF06</accession>
<keyword evidence="3 6" id="KW-0975">Bacterial flagellum</keyword>
<evidence type="ECO:0000259" key="9">
    <source>
        <dbReference type="Pfam" id="PF22692"/>
    </source>
</evidence>
<proteinExistence type="inferred from homology"/>
<dbReference type="Pfam" id="PF00460">
    <property type="entry name" value="Flg_bb_rod"/>
    <property type="match status" value="1"/>
</dbReference>
<dbReference type="SUPFAM" id="SSF117143">
    <property type="entry name" value="Flagellar hook protein flgE"/>
    <property type="match status" value="1"/>
</dbReference>
<comment type="subunit">
    <text evidence="4 6">The basal body constitutes a major portion of the flagellar organelle and consists of five rings (E,L,P,S, and M) mounted on a central rod. The rod consists of about 26 subunits of FlgG in the distal portion, and FlgB, FlgC and FlgF are thought to build up the proximal portion of the rod with about 6 subunits each.</text>
</comment>
<feature type="domain" description="Flagellar hook protein FlgE/F/G-like D1" evidence="9">
    <location>
        <begin position="81"/>
        <end position="148"/>
    </location>
</feature>
<keyword evidence="10" id="KW-0966">Cell projection</keyword>
<name>A0ABU9HF06_9GAMM</name>
<reference evidence="10 11" key="1">
    <citation type="submission" date="2024-02" db="EMBL/GenBank/DDBJ databases">
        <title>Bacteria isolated from the canopy kelp, Nereocystis luetkeana.</title>
        <authorList>
            <person name="Pfister C.A."/>
            <person name="Younker I.T."/>
            <person name="Light S.H."/>
        </authorList>
    </citation>
    <scope>NUCLEOTIDE SEQUENCE [LARGE SCALE GENOMIC DNA]</scope>
    <source>
        <strain evidence="10 11">TI.2.07</strain>
    </source>
</reference>
<sequence>MDNFLYVSMSGAKENMNALAIHSNNLANASKTGFKASFEQARSMQVHGDGLPTRVFALAESPGQNFDSGVVLQTGRELDVAIEGQGWFVVKSDTGDQGLTRSGDFNITADGFLIDASGREVLDNTGNNIFIQMPIEKFNIRKDGVIEVRPEGAPPEGLENIAQLKLVNPNIQDLMRSSDGLFRRIDGQETEFSNDVVVSNGTLEASNVNLSSELTSLINLQRNFEMQIKMMKKAEEIDESSDTLLKVV</sequence>
<dbReference type="PANTHER" id="PTHR30435">
    <property type="entry name" value="FLAGELLAR PROTEIN"/>
    <property type="match status" value="1"/>
</dbReference>
<dbReference type="InterPro" id="IPR020013">
    <property type="entry name" value="Flagellar_FlgE/F/G"/>
</dbReference>
<dbReference type="EMBL" id="JBAKBA010000034">
    <property type="protein sequence ID" value="MEL0660156.1"/>
    <property type="molecule type" value="Genomic_DNA"/>
</dbReference>
<feature type="domain" description="Flagellar basal-body/hook protein C-terminal" evidence="8">
    <location>
        <begin position="200"/>
        <end position="241"/>
    </location>
</feature>
<dbReference type="RefSeq" id="WP_160060644.1">
    <property type="nucleotide sequence ID" value="NZ_JBAKBA010000034.1"/>
</dbReference>
<comment type="similarity">
    <text evidence="2 6">Belongs to the flagella basal body rod proteins family.</text>
</comment>
<evidence type="ECO:0000256" key="2">
    <source>
        <dbReference type="ARBA" id="ARBA00009677"/>
    </source>
</evidence>
<organism evidence="10 11">
    <name type="scientific">Psychromonas arctica</name>
    <dbReference type="NCBI Taxonomy" id="168275"/>
    <lineage>
        <taxon>Bacteria</taxon>
        <taxon>Pseudomonadati</taxon>
        <taxon>Pseudomonadota</taxon>
        <taxon>Gammaproteobacteria</taxon>
        <taxon>Alteromonadales</taxon>
        <taxon>Psychromonadaceae</taxon>
        <taxon>Psychromonas</taxon>
    </lineage>
</organism>
<keyword evidence="10" id="KW-0282">Flagellum</keyword>
<gene>
    <name evidence="10" type="ORF">V6255_13520</name>
</gene>
<evidence type="ECO:0000256" key="6">
    <source>
        <dbReference type="RuleBase" id="RU362116"/>
    </source>
</evidence>
<dbReference type="Proteomes" id="UP001366060">
    <property type="component" value="Unassembled WGS sequence"/>
</dbReference>
<evidence type="ECO:0000313" key="11">
    <source>
        <dbReference type="Proteomes" id="UP001366060"/>
    </source>
</evidence>
<evidence type="ECO:0000256" key="3">
    <source>
        <dbReference type="ARBA" id="ARBA00023143"/>
    </source>
</evidence>
<evidence type="ECO:0000256" key="4">
    <source>
        <dbReference type="ARBA" id="ARBA00038560"/>
    </source>
</evidence>
<protein>
    <recommendedName>
        <fullName evidence="5 6">Flagellar basal-body rod protein FlgF</fullName>
    </recommendedName>
</protein>
<feature type="domain" description="Flagellar basal body rod protein N-terminal" evidence="7">
    <location>
        <begin position="5"/>
        <end position="35"/>
    </location>
</feature>